<sequence>MDIPALKRLVNHKTQGDVTGGYLVITTERLRTPMDGSRTFVLKAAKVRESAEVVALLDRAL</sequence>
<evidence type="ECO:0000313" key="2">
    <source>
        <dbReference type="Proteomes" id="UP000253250"/>
    </source>
</evidence>
<gene>
    <name evidence="1" type="ORF">C4900_00105</name>
</gene>
<comment type="caution">
    <text evidence="1">The sequence shown here is derived from an EMBL/GenBank/DDBJ whole genome shotgun (WGS) entry which is preliminary data.</text>
</comment>
<dbReference type="OrthoDB" id="9795573at2"/>
<dbReference type="EMBL" id="PSYR01000001">
    <property type="protein sequence ID" value="RCN58248.1"/>
    <property type="molecule type" value="Genomic_DNA"/>
</dbReference>
<dbReference type="AlphaFoldDB" id="A0A368HID6"/>
<accession>A0A368HID6</accession>
<evidence type="ECO:0000313" key="1">
    <source>
        <dbReference type="EMBL" id="RCN58248.1"/>
    </source>
</evidence>
<name>A0A368HID6_9GAMM</name>
<organism evidence="1 2">
    <name type="scientific">Acidiferrobacter thiooxydans</name>
    <dbReference type="NCBI Taxonomy" id="163359"/>
    <lineage>
        <taxon>Bacteria</taxon>
        <taxon>Pseudomonadati</taxon>
        <taxon>Pseudomonadota</taxon>
        <taxon>Gammaproteobacteria</taxon>
        <taxon>Acidiferrobacterales</taxon>
        <taxon>Acidiferrobacteraceae</taxon>
        <taxon>Acidiferrobacter</taxon>
    </lineage>
</organism>
<dbReference type="RefSeq" id="WP_114282069.1">
    <property type="nucleotide sequence ID" value="NZ_PSYR01000001.1"/>
</dbReference>
<dbReference type="Proteomes" id="UP000253250">
    <property type="component" value="Unassembled WGS sequence"/>
</dbReference>
<proteinExistence type="predicted"/>
<protein>
    <submittedName>
        <fullName evidence="1">Uncharacterized protein</fullName>
    </submittedName>
</protein>
<keyword evidence="2" id="KW-1185">Reference proteome</keyword>
<reference evidence="1 2" key="1">
    <citation type="submission" date="2018-02" db="EMBL/GenBank/DDBJ databases">
        <title>Insights into the biology of acidophilic members of the Acidiferrobacteraceae family derived from comparative genomic analyses.</title>
        <authorList>
            <person name="Issotta F."/>
            <person name="Thyssen C."/>
            <person name="Mena C."/>
            <person name="Moya A."/>
            <person name="Bellenberg S."/>
            <person name="Sproer C."/>
            <person name="Covarrubias P.C."/>
            <person name="Sand W."/>
            <person name="Quatrini R."/>
            <person name="Vera M."/>
        </authorList>
    </citation>
    <scope>NUCLEOTIDE SEQUENCE [LARGE SCALE GENOMIC DNA]</scope>
    <source>
        <strain evidence="2">m-1</strain>
    </source>
</reference>